<proteinExistence type="predicted"/>
<accession>A0A0E9XJN3</accession>
<reference evidence="1" key="1">
    <citation type="submission" date="2014-11" db="EMBL/GenBank/DDBJ databases">
        <authorList>
            <person name="Amaro Gonzalez C."/>
        </authorList>
    </citation>
    <scope>NUCLEOTIDE SEQUENCE</scope>
</reference>
<sequence>MSWFSDISASCVLIDILHTIGYRVFVLNTLT</sequence>
<dbReference type="AlphaFoldDB" id="A0A0E9XJN3"/>
<reference evidence="1" key="2">
    <citation type="journal article" date="2015" name="Fish Shellfish Immunol.">
        <title>Early steps in the European eel (Anguilla anguilla)-Vibrio vulnificus interaction in the gills: Role of the RtxA13 toxin.</title>
        <authorList>
            <person name="Callol A."/>
            <person name="Pajuelo D."/>
            <person name="Ebbesson L."/>
            <person name="Teles M."/>
            <person name="MacKenzie S."/>
            <person name="Amaro C."/>
        </authorList>
    </citation>
    <scope>NUCLEOTIDE SEQUENCE</scope>
</reference>
<organism evidence="1">
    <name type="scientific">Anguilla anguilla</name>
    <name type="common">European freshwater eel</name>
    <name type="synonym">Muraena anguilla</name>
    <dbReference type="NCBI Taxonomy" id="7936"/>
    <lineage>
        <taxon>Eukaryota</taxon>
        <taxon>Metazoa</taxon>
        <taxon>Chordata</taxon>
        <taxon>Craniata</taxon>
        <taxon>Vertebrata</taxon>
        <taxon>Euteleostomi</taxon>
        <taxon>Actinopterygii</taxon>
        <taxon>Neopterygii</taxon>
        <taxon>Teleostei</taxon>
        <taxon>Anguilliformes</taxon>
        <taxon>Anguillidae</taxon>
        <taxon>Anguilla</taxon>
    </lineage>
</organism>
<name>A0A0E9XJN3_ANGAN</name>
<protein>
    <submittedName>
        <fullName evidence="1">Uncharacterized protein</fullName>
    </submittedName>
</protein>
<evidence type="ECO:0000313" key="1">
    <source>
        <dbReference type="EMBL" id="JAI02657.1"/>
    </source>
</evidence>
<dbReference type="EMBL" id="GBXM01005921">
    <property type="protein sequence ID" value="JAI02657.1"/>
    <property type="molecule type" value="Transcribed_RNA"/>
</dbReference>